<accession>A0ABU0NGH3</accession>
<evidence type="ECO:0000256" key="1">
    <source>
        <dbReference type="ARBA" id="ARBA00005820"/>
    </source>
</evidence>
<evidence type="ECO:0000256" key="2">
    <source>
        <dbReference type="ARBA" id="ARBA00023012"/>
    </source>
</evidence>
<dbReference type="SUPFAM" id="SSF46894">
    <property type="entry name" value="C-terminal effector domain of the bipartite response regulators"/>
    <property type="match status" value="1"/>
</dbReference>
<dbReference type="InterPro" id="IPR016032">
    <property type="entry name" value="Sig_transdc_resp-reg_C-effctor"/>
</dbReference>
<feature type="DNA-binding region" description="OmpR/PhoB-type" evidence="7">
    <location>
        <begin position="1"/>
        <end position="99"/>
    </location>
</feature>
<dbReference type="InterPro" id="IPR001867">
    <property type="entry name" value="OmpR/PhoB-type_DNA-bd"/>
</dbReference>
<sequence>MNEELRFALLGPVRAWRGLDEIDLGPPQQRLVVAALLLADGSPVPSCELVSAVWGVRVPASAAGVLRTYIHRLRKALEPAGASATSVIRYTGSGYQLLTAPGQSDLAAFRELVSRAEGARRAGDTEHAAEAMREALALWRGTALAGVAGEYAQTQRQRLGELRLSAQASLAAAELDLGLPEKAAAELTGLVSQYPLDERFRELLMLALYRSGRQAAALETYREAQTLLADELGVDPSLGLQVTYRHVLRADPALLTPSAAAARPAPAAPRAPAPQFAAATVVPAQLPLGIGTFVGRTAELDEIAGLPSDGAATVIAVAGMAGVGKTAFAVHWARRIADRYPGGQLYLNLRGYDPAGMPVGPEAALRTLLISLGADPGALPRDMDALAALYRTLLADRRVLVLLDNARDAAQIRPLLPGTSGCLAIVTSRNRLTGLIALNGAHPVNLDVLTKHEARALLASRLGHDRIAAEPNAVDEIVTRCARLPLALAVTAARAATRTPFPLAVVAAELQEHARSLDAFHDTDTAADIRAVFSWSYHALTPGAARLFRLLALHPGPQVTLLSAASLVAVPVSHARKLLSELLETHLLGEPVAGRYTAHDLLRAYAAELTQTLDSPDEARTVRHRLLDHYLHTARTALALTAERALIPMGPAVDGVCIEDFGGDTVKATRWFAAEQAALLAAVELAAIHHYDVHCWQLAWSMANQLHWRGLSKEMEAVHHTAMAAARRLDDRVAQAHIHNGLATATAGLGRFNEAEAHARHAIELSVEAGDTHACAESYRTLAWSAEQQGEPEASLTAAQRFLAFLRMHDDLDADDSRGSRALAAALNAVGWCHALLGQHQQALEHSQQALVLCQELDCVTGSAQTWDSIGSAHHNLGQYELAVTAYRSALGLYRRGGFPWLTADILKRLGDTHLSLGDPRAARAVWNDGLCILEQLNHADIEGLRARLHGLGGSADLPEPDTASDEARLALPPQPNNM</sequence>
<dbReference type="PANTHER" id="PTHR35807">
    <property type="entry name" value="TRANSCRIPTIONAL REGULATOR REDD-RELATED"/>
    <property type="match status" value="1"/>
</dbReference>
<dbReference type="Pfam" id="PF13181">
    <property type="entry name" value="TPR_8"/>
    <property type="match status" value="1"/>
</dbReference>
<keyword evidence="3" id="KW-0805">Transcription regulation</keyword>
<dbReference type="InterPro" id="IPR036388">
    <property type="entry name" value="WH-like_DNA-bd_sf"/>
</dbReference>
<name>A0ABU0NGH3_STRRH</name>
<dbReference type="SUPFAM" id="SSF52540">
    <property type="entry name" value="P-loop containing nucleoside triphosphate hydrolases"/>
    <property type="match status" value="1"/>
</dbReference>
<dbReference type="Proteomes" id="UP001230654">
    <property type="component" value="Unassembled WGS sequence"/>
</dbReference>
<feature type="repeat" description="TPR" evidence="6">
    <location>
        <begin position="864"/>
        <end position="897"/>
    </location>
</feature>
<dbReference type="PROSITE" id="PS50005">
    <property type="entry name" value="TPR"/>
    <property type="match status" value="1"/>
</dbReference>
<evidence type="ECO:0000256" key="6">
    <source>
        <dbReference type="PROSITE-ProRule" id="PRU00339"/>
    </source>
</evidence>
<keyword evidence="5" id="KW-0804">Transcription</keyword>
<dbReference type="Pfam" id="PF00486">
    <property type="entry name" value="Trans_reg_C"/>
    <property type="match status" value="1"/>
</dbReference>
<comment type="similarity">
    <text evidence="1">Belongs to the AfsR/DnrI/RedD regulatory family.</text>
</comment>
<dbReference type="Gene3D" id="1.10.10.10">
    <property type="entry name" value="Winged helix-like DNA-binding domain superfamily/Winged helix DNA-binding domain"/>
    <property type="match status" value="1"/>
</dbReference>
<dbReference type="InterPro" id="IPR005158">
    <property type="entry name" value="BTAD"/>
</dbReference>
<dbReference type="SMART" id="SM00028">
    <property type="entry name" value="TPR"/>
    <property type="match status" value="6"/>
</dbReference>
<evidence type="ECO:0000256" key="5">
    <source>
        <dbReference type="ARBA" id="ARBA00023163"/>
    </source>
</evidence>
<dbReference type="CDD" id="cd15831">
    <property type="entry name" value="BTAD"/>
    <property type="match status" value="1"/>
</dbReference>
<proteinExistence type="inferred from homology"/>
<evidence type="ECO:0000256" key="7">
    <source>
        <dbReference type="PROSITE-ProRule" id="PRU01091"/>
    </source>
</evidence>
<dbReference type="InterPro" id="IPR027417">
    <property type="entry name" value="P-loop_NTPase"/>
</dbReference>
<evidence type="ECO:0000256" key="8">
    <source>
        <dbReference type="SAM" id="MobiDB-lite"/>
    </source>
</evidence>
<evidence type="ECO:0000256" key="4">
    <source>
        <dbReference type="ARBA" id="ARBA00023125"/>
    </source>
</evidence>
<keyword evidence="6" id="KW-0802">TPR repeat</keyword>
<comment type="caution">
    <text evidence="10">The sequence shown here is derived from an EMBL/GenBank/DDBJ whole genome shotgun (WGS) entry which is preliminary data.</text>
</comment>
<dbReference type="SUPFAM" id="SSF48452">
    <property type="entry name" value="TPR-like"/>
    <property type="match status" value="3"/>
</dbReference>
<dbReference type="Pfam" id="PF13424">
    <property type="entry name" value="TPR_12"/>
    <property type="match status" value="1"/>
</dbReference>
<dbReference type="Pfam" id="PF03704">
    <property type="entry name" value="BTAD"/>
    <property type="match status" value="1"/>
</dbReference>
<dbReference type="InterPro" id="IPR051677">
    <property type="entry name" value="AfsR-DnrI-RedD_regulator"/>
</dbReference>
<evidence type="ECO:0000313" key="10">
    <source>
        <dbReference type="EMBL" id="MDQ0578211.1"/>
    </source>
</evidence>
<dbReference type="PROSITE" id="PS51755">
    <property type="entry name" value="OMPR_PHOB"/>
    <property type="match status" value="1"/>
</dbReference>
<dbReference type="EMBL" id="JAUSWV010000001">
    <property type="protein sequence ID" value="MDQ0578211.1"/>
    <property type="molecule type" value="Genomic_DNA"/>
</dbReference>
<dbReference type="Gene3D" id="3.40.50.300">
    <property type="entry name" value="P-loop containing nucleotide triphosphate hydrolases"/>
    <property type="match status" value="1"/>
</dbReference>
<dbReference type="PRINTS" id="PR00364">
    <property type="entry name" value="DISEASERSIST"/>
</dbReference>
<gene>
    <name evidence="10" type="ORF">QF030_000389</name>
</gene>
<dbReference type="SMART" id="SM00862">
    <property type="entry name" value="Trans_reg_C"/>
    <property type="match status" value="1"/>
</dbReference>
<dbReference type="GO" id="GO:0003677">
    <property type="term" value="F:DNA binding"/>
    <property type="evidence" value="ECO:0007669"/>
    <property type="project" value="UniProtKB-KW"/>
</dbReference>
<keyword evidence="11" id="KW-1185">Reference proteome</keyword>
<keyword evidence="2" id="KW-0902">Two-component regulatory system</keyword>
<dbReference type="PANTHER" id="PTHR35807:SF1">
    <property type="entry name" value="TRANSCRIPTIONAL REGULATOR REDD"/>
    <property type="match status" value="1"/>
</dbReference>
<reference evidence="10 11" key="1">
    <citation type="submission" date="2023-07" db="EMBL/GenBank/DDBJ databases">
        <title>Comparative genomics of wheat-associated soil bacteria to identify genetic determinants of phenazine resistance.</title>
        <authorList>
            <person name="Mouncey N."/>
        </authorList>
    </citation>
    <scope>NUCLEOTIDE SEQUENCE [LARGE SCALE GENOMIC DNA]</scope>
    <source>
        <strain evidence="10 11">B2I6</strain>
    </source>
</reference>
<evidence type="ECO:0000313" key="11">
    <source>
        <dbReference type="Proteomes" id="UP001230654"/>
    </source>
</evidence>
<organism evidence="10 11">
    <name type="scientific">Streptomyces rishiriensis</name>
    <dbReference type="NCBI Taxonomy" id="68264"/>
    <lineage>
        <taxon>Bacteria</taxon>
        <taxon>Bacillati</taxon>
        <taxon>Actinomycetota</taxon>
        <taxon>Actinomycetes</taxon>
        <taxon>Kitasatosporales</taxon>
        <taxon>Streptomycetaceae</taxon>
        <taxon>Streptomyces</taxon>
    </lineage>
</organism>
<feature type="domain" description="OmpR/PhoB-type" evidence="9">
    <location>
        <begin position="1"/>
        <end position="99"/>
    </location>
</feature>
<dbReference type="InterPro" id="IPR019734">
    <property type="entry name" value="TPR_rpt"/>
</dbReference>
<protein>
    <submittedName>
        <fullName evidence="10">DNA-binding SARP family transcriptional activator</fullName>
    </submittedName>
</protein>
<keyword evidence="4 7" id="KW-0238">DNA-binding</keyword>
<dbReference type="Gene3D" id="1.25.40.10">
    <property type="entry name" value="Tetratricopeptide repeat domain"/>
    <property type="match status" value="2"/>
</dbReference>
<evidence type="ECO:0000259" key="9">
    <source>
        <dbReference type="PROSITE" id="PS51755"/>
    </source>
</evidence>
<dbReference type="SMART" id="SM01043">
    <property type="entry name" value="BTAD"/>
    <property type="match status" value="1"/>
</dbReference>
<dbReference type="InterPro" id="IPR011990">
    <property type="entry name" value="TPR-like_helical_dom_sf"/>
</dbReference>
<evidence type="ECO:0000256" key="3">
    <source>
        <dbReference type="ARBA" id="ARBA00023015"/>
    </source>
</evidence>
<dbReference type="RefSeq" id="WP_307160851.1">
    <property type="nucleotide sequence ID" value="NZ_JAUSWV010000001.1"/>
</dbReference>
<feature type="region of interest" description="Disordered" evidence="8">
    <location>
        <begin position="956"/>
        <end position="979"/>
    </location>
</feature>